<keyword evidence="7 10" id="KW-0648">Protein biosynthesis</keyword>
<dbReference type="PANTHER" id="PTHR37940">
    <property type="entry name" value="LYSINE--TRNA LIGASE"/>
    <property type="match status" value="1"/>
</dbReference>
<dbReference type="SUPFAM" id="SSF48163">
    <property type="entry name" value="An anticodon-binding domain of class I aminoacyl-tRNA synthetases"/>
    <property type="match status" value="1"/>
</dbReference>
<dbReference type="GO" id="GO:0005524">
    <property type="term" value="F:ATP binding"/>
    <property type="evidence" value="ECO:0007669"/>
    <property type="project" value="UniProtKB-UniRule"/>
</dbReference>
<evidence type="ECO:0000256" key="9">
    <source>
        <dbReference type="ARBA" id="ARBA00048573"/>
    </source>
</evidence>
<dbReference type="InterPro" id="IPR020751">
    <property type="entry name" value="aa-tRNA-synth_I_codon-bd_sub2"/>
</dbReference>
<sequence length="572" mass="63519">MSASLSADQPLTLLDAARGAPAWPFEEARKLVERLKRTGKTEALFETGYGPSGLPHIGTFGEVARTTMVRHAFRILTEDRIPTRLVAFSDDMDGLRKVPDNVPNREMLAAHLGKPLTQVPDPFGIHPSFGEHNNARLRAFLDAFGFDYEFMSATECYKSGRFDATLRLMLERFDEVMAIMLPSLRQERAQSYSPFLPLHPRTGLVMQVPIEEVNRDAATVVWRDPDSGERFETSVLGGACKLQWKPDWAMRWVALGVDYEMAGKDLIDSVKLSGEIARALGAEPPEGFNYELFLDEKGQKISKSKGNGLTIDDWLAYASPESLSLFMFQKPREAKRLFFDVIPRAVDDYIGFLERYQKQGLREQVANPVWHIHGGAPPPPEAIHSADANAAATTVTFGMLLNLVAVANSEDPAVLWGFLRRYAPGASPQANPRLDKLVRYAVAYFRDFVRPAKVYREPTEAERAALEDLSTALAEFEGSTDGDAIQFAVYEVGRRHFPDTSGKSKSPDGRPGVSQQWFSTLYQVLLGAERGPRFGSFAALYGVAETRALIAKGLSGDLIREHDAFLASRKAV</sequence>
<dbReference type="NCBIfam" id="NF001968">
    <property type="entry name" value="PRK00750.1-2"/>
    <property type="match status" value="1"/>
</dbReference>
<dbReference type="GO" id="GO:0000049">
    <property type="term" value="F:tRNA binding"/>
    <property type="evidence" value="ECO:0007669"/>
    <property type="project" value="InterPro"/>
</dbReference>
<dbReference type="SUPFAM" id="SSF52374">
    <property type="entry name" value="Nucleotidylyl transferase"/>
    <property type="match status" value="1"/>
</dbReference>
<protein>
    <recommendedName>
        <fullName evidence="10">Lysine--tRNA ligase</fullName>
        <ecNumber evidence="10">6.1.1.6</ecNumber>
    </recommendedName>
    <alternativeName>
        <fullName evidence="10">Lysyl-tRNA synthetase</fullName>
        <shortName evidence="10">LysRS</shortName>
    </alternativeName>
</protein>
<feature type="short sequence motif" description="'KMSKS' region" evidence="10">
    <location>
        <begin position="300"/>
        <end position="304"/>
    </location>
</feature>
<comment type="catalytic activity">
    <reaction evidence="9 10">
        <text>tRNA(Lys) + L-lysine + ATP = L-lysyl-tRNA(Lys) + AMP + diphosphate</text>
        <dbReference type="Rhea" id="RHEA:20792"/>
        <dbReference type="Rhea" id="RHEA-COMP:9696"/>
        <dbReference type="Rhea" id="RHEA-COMP:9697"/>
        <dbReference type="ChEBI" id="CHEBI:30616"/>
        <dbReference type="ChEBI" id="CHEBI:32551"/>
        <dbReference type="ChEBI" id="CHEBI:33019"/>
        <dbReference type="ChEBI" id="CHEBI:78442"/>
        <dbReference type="ChEBI" id="CHEBI:78529"/>
        <dbReference type="ChEBI" id="CHEBI:456215"/>
        <dbReference type="EC" id="6.1.1.6"/>
    </reaction>
</comment>
<evidence type="ECO:0000256" key="8">
    <source>
        <dbReference type="ARBA" id="ARBA00023146"/>
    </source>
</evidence>
<organism evidence="11">
    <name type="scientific">Alsobacter sp. KACC 23698</name>
    <dbReference type="NCBI Taxonomy" id="3149229"/>
    <lineage>
        <taxon>Bacteria</taxon>
        <taxon>Pseudomonadati</taxon>
        <taxon>Pseudomonadota</taxon>
        <taxon>Alphaproteobacteria</taxon>
        <taxon>Hyphomicrobiales</taxon>
        <taxon>Alsobacteraceae</taxon>
        <taxon>Alsobacter</taxon>
    </lineage>
</organism>
<comment type="similarity">
    <text evidence="2 10">Belongs to the class-I aminoacyl-tRNA synthetase family.</text>
</comment>
<dbReference type="InterPro" id="IPR008925">
    <property type="entry name" value="aa_tRNA-synth_I_cd-bd_sf"/>
</dbReference>
<dbReference type="AlphaFoldDB" id="A0AAU7JGI5"/>
<comment type="subcellular location">
    <subcellularLocation>
        <location evidence="1 10">Cytoplasm</location>
    </subcellularLocation>
</comment>
<dbReference type="PROSITE" id="PS00178">
    <property type="entry name" value="AA_TRNA_LIGASE_I"/>
    <property type="match status" value="1"/>
</dbReference>
<proteinExistence type="inferred from homology"/>
<dbReference type="Gene3D" id="1.10.10.350">
    <property type="match status" value="1"/>
</dbReference>
<evidence type="ECO:0000256" key="2">
    <source>
        <dbReference type="ARBA" id="ARBA00005594"/>
    </source>
</evidence>
<dbReference type="Pfam" id="PF01921">
    <property type="entry name" value="tRNA-synt_1f"/>
    <property type="match status" value="1"/>
</dbReference>
<dbReference type="InterPro" id="IPR014729">
    <property type="entry name" value="Rossmann-like_a/b/a_fold"/>
</dbReference>
<dbReference type="Gene3D" id="3.40.50.620">
    <property type="entry name" value="HUPs"/>
    <property type="match status" value="2"/>
</dbReference>
<evidence type="ECO:0000256" key="5">
    <source>
        <dbReference type="ARBA" id="ARBA00022741"/>
    </source>
</evidence>
<gene>
    <name evidence="10" type="primary">lysS</name>
    <name evidence="11" type="ORF">ABEG18_01720</name>
</gene>
<keyword evidence="4 10" id="KW-0436">Ligase</keyword>
<evidence type="ECO:0000256" key="6">
    <source>
        <dbReference type="ARBA" id="ARBA00022840"/>
    </source>
</evidence>
<evidence type="ECO:0000256" key="1">
    <source>
        <dbReference type="ARBA" id="ARBA00004496"/>
    </source>
</evidence>
<dbReference type="GO" id="GO:0005737">
    <property type="term" value="C:cytoplasm"/>
    <property type="evidence" value="ECO:0007669"/>
    <property type="project" value="UniProtKB-SubCell"/>
</dbReference>
<evidence type="ECO:0000256" key="7">
    <source>
        <dbReference type="ARBA" id="ARBA00022917"/>
    </source>
</evidence>
<keyword evidence="6 10" id="KW-0067">ATP-binding</keyword>
<dbReference type="GO" id="GO:0006430">
    <property type="term" value="P:lysyl-tRNA aminoacylation"/>
    <property type="evidence" value="ECO:0007669"/>
    <property type="project" value="UniProtKB-UniRule"/>
</dbReference>
<dbReference type="GO" id="GO:0004824">
    <property type="term" value="F:lysine-tRNA ligase activity"/>
    <property type="evidence" value="ECO:0007669"/>
    <property type="project" value="UniProtKB-UniRule"/>
</dbReference>
<accession>A0AAU7JGI5</accession>
<reference evidence="11" key="1">
    <citation type="submission" date="2024-05" db="EMBL/GenBank/DDBJ databases">
        <authorList>
            <person name="Kim S."/>
            <person name="Heo J."/>
            <person name="Choi H."/>
            <person name="Choi Y."/>
            <person name="Kwon S.-W."/>
            <person name="Kim Y."/>
        </authorList>
    </citation>
    <scope>NUCLEOTIDE SEQUENCE</scope>
    <source>
        <strain evidence="11">KACC 23698</strain>
    </source>
</reference>
<keyword evidence="8 10" id="KW-0030">Aminoacyl-tRNA synthetase</keyword>
<evidence type="ECO:0000256" key="10">
    <source>
        <dbReference type="HAMAP-Rule" id="MF_00177"/>
    </source>
</evidence>
<dbReference type="EC" id="6.1.1.6" evidence="10"/>
<evidence type="ECO:0000256" key="4">
    <source>
        <dbReference type="ARBA" id="ARBA00022598"/>
    </source>
</evidence>
<dbReference type="InterPro" id="IPR001412">
    <property type="entry name" value="aa-tRNA-synth_I_CS"/>
</dbReference>
<feature type="binding site" evidence="10">
    <location>
        <position position="303"/>
    </location>
    <ligand>
        <name>ATP</name>
        <dbReference type="ChEBI" id="CHEBI:30616"/>
    </ligand>
</feature>
<keyword evidence="3 10" id="KW-0963">Cytoplasm</keyword>
<name>A0AAU7JGI5_9HYPH</name>
<dbReference type="InterPro" id="IPR002904">
    <property type="entry name" value="Lys-tRNA-ligase"/>
</dbReference>
<dbReference type="PANTHER" id="PTHR37940:SF1">
    <property type="entry name" value="LYSINE--TRNA LIGASE"/>
    <property type="match status" value="1"/>
</dbReference>
<evidence type="ECO:0000313" key="11">
    <source>
        <dbReference type="EMBL" id="XBO39532.1"/>
    </source>
</evidence>
<evidence type="ECO:0000256" key="3">
    <source>
        <dbReference type="ARBA" id="ARBA00022490"/>
    </source>
</evidence>
<dbReference type="HAMAP" id="MF_00177">
    <property type="entry name" value="Lys_tRNA_synth_class1"/>
    <property type="match status" value="1"/>
</dbReference>
<feature type="short sequence motif" description="'HIGH' region" evidence="10">
    <location>
        <begin position="51"/>
        <end position="59"/>
    </location>
</feature>
<dbReference type="EMBL" id="CP157484">
    <property type="protein sequence ID" value="XBO39532.1"/>
    <property type="molecule type" value="Genomic_DNA"/>
</dbReference>
<keyword evidence="5 10" id="KW-0547">Nucleotide-binding</keyword>
<dbReference type="RefSeq" id="WP_406856377.1">
    <property type="nucleotide sequence ID" value="NZ_CP157484.1"/>
</dbReference>